<keyword evidence="1" id="KW-0472">Membrane</keyword>
<dbReference type="EMBL" id="CP036426">
    <property type="protein sequence ID" value="QDV36446.1"/>
    <property type="molecule type" value="Genomic_DNA"/>
</dbReference>
<dbReference type="AlphaFoldDB" id="A0A518H6I0"/>
<keyword evidence="1" id="KW-0812">Transmembrane</keyword>
<feature type="transmembrane region" description="Helical" evidence="1">
    <location>
        <begin position="7"/>
        <end position="27"/>
    </location>
</feature>
<evidence type="ECO:0000313" key="3">
    <source>
        <dbReference type="Proteomes" id="UP000317835"/>
    </source>
</evidence>
<accession>A0A518H6I0</accession>
<feature type="transmembrane region" description="Helical" evidence="1">
    <location>
        <begin position="84"/>
        <end position="102"/>
    </location>
</feature>
<keyword evidence="3" id="KW-1185">Reference proteome</keyword>
<reference evidence="2 3" key="1">
    <citation type="submission" date="2019-02" db="EMBL/GenBank/DDBJ databases">
        <title>Deep-cultivation of Planctomycetes and their phenomic and genomic characterization uncovers novel biology.</title>
        <authorList>
            <person name="Wiegand S."/>
            <person name="Jogler M."/>
            <person name="Boedeker C."/>
            <person name="Pinto D."/>
            <person name="Vollmers J."/>
            <person name="Rivas-Marin E."/>
            <person name="Kohn T."/>
            <person name="Peeters S.H."/>
            <person name="Heuer A."/>
            <person name="Rast P."/>
            <person name="Oberbeckmann S."/>
            <person name="Bunk B."/>
            <person name="Jeske O."/>
            <person name="Meyerdierks A."/>
            <person name="Storesund J.E."/>
            <person name="Kallscheuer N."/>
            <person name="Luecker S."/>
            <person name="Lage O.M."/>
            <person name="Pohl T."/>
            <person name="Merkel B.J."/>
            <person name="Hornburger P."/>
            <person name="Mueller R.-W."/>
            <person name="Bruemmer F."/>
            <person name="Labrenz M."/>
            <person name="Spormann A.M."/>
            <person name="Op den Camp H."/>
            <person name="Overmann J."/>
            <person name="Amann R."/>
            <person name="Jetten M.S.M."/>
            <person name="Mascher T."/>
            <person name="Medema M.H."/>
            <person name="Devos D.P."/>
            <person name="Kaster A.-K."/>
            <person name="Ovreas L."/>
            <person name="Rohde M."/>
            <person name="Galperin M.Y."/>
            <person name="Jogler C."/>
        </authorList>
    </citation>
    <scope>NUCLEOTIDE SEQUENCE [LARGE SCALE GENOMIC DNA]</scope>
    <source>
        <strain evidence="2 3">ElP</strain>
    </source>
</reference>
<organism evidence="2 3">
    <name type="scientific">Tautonia plasticadhaerens</name>
    <dbReference type="NCBI Taxonomy" id="2527974"/>
    <lineage>
        <taxon>Bacteria</taxon>
        <taxon>Pseudomonadati</taxon>
        <taxon>Planctomycetota</taxon>
        <taxon>Planctomycetia</taxon>
        <taxon>Isosphaerales</taxon>
        <taxon>Isosphaeraceae</taxon>
        <taxon>Tautonia</taxon>
    </lineage>
</organism>
<dbReference type="Proteomes" id="UP000317835">
    <property type="component" value="Chromosome"/>
</dbReference>
<dbReference type="RefSeq" id="WP_197447143.1">
    <property type="nucleotide sequence ID" value="NZ_CP036426.1"/>
</dbReference>
<evidence type="ECO:0000256" key="1">
    <source>
        <dbReference type="SAM" id="Phobius"/>
    </source>
</evidence>
<gene>
    <name evidence="2" type="ORF">ElP_43710</name>
</gene>
<feature type="transmembrane region" description="Helical" evidence="1">
    <location>
        <begin position="47"/>
        <end position="64"/>
    </location>
</feature>
<protein>
    <submittedName>
        <fullName evidence="2">Uncharacterized protein</fullName>
    </submittedName>
</protein>
<evidence type="ECO:0000313" key="2">
    <source>
        <dbReference type="EMBL" id="QDV36446.1"/>
    </source>
</evidence>
<keyword evidence="1" id="KW-1133">Transmembrane helix</keyword>
<proteinExistence type="predicted"/>
<dbReference type="KEGG" id="tpla:ElP_43710"/>
<sequence>MTRLRWAYLLRFFAGCCLIANGVYLGVGSFEGVGDAGDLLRYGAPGWQLIAFGLICVPLGLACWHRFGPQFGLGEAMGLVDRRAAVGSLVLLIVVLAVEILADGR</sequence>
<name>A0A518H6I0_9BACT</name>